<keyword evidence="2" id="KW-0732">Signal</keyword>
<feature type="transmembrane region" description="Helical" evidence="1">
    <location>
        <begin position="6"/>
        <end position="31"/>
    </location>
</feature>
<organism evidence="3">
    <name type="scientific">Trypanosoma congolense (strain IL3000)</name>
    <dbReference type="NCBI Taxonomy" id="1068625"/>
    <lineage>
        <taxon>Eukaryota</taxon>
        <taxon>Discoba</taxon>
        <taxon>Euglenozoa</taxon>
        <taxon>Kinetoplastea</taxon>
        <taxon>Metakinetoplastina</taxon>
        <taxon>Trypanosomatida</taxon>
        <taxon>Trypanosomatidae</taxon>
        <taxon>Trypanosoma</taxon>
        <taxon>Nannomonas</taxon>
    </lineage>
</organism>
<reference evidence="3" key="1">
    <citation type="journal article" date="2012" name="Proc. Natl. Acad. Sci. U.S.A.">
        <title>Antigenic diversity is generated by distinct evolutionary mechanisms in African trypanosome species.</title>
        <authorList>
            <person name="Jackson A.P."/>
            <person name="Berry A."/>
            <person name="Aslett M."/>
            <person name="Allison H.C."/>
            <person name="Burton P."/>
            <person name="Vavrova-Anderson J."/>
            <person name="Brown R."/>
            <person name="Browne H."/>
            <person name="Corton N."/>
            <person name="Hauser H."/>
            <person name="Gamble J."/>
            <person name="Gilderthorp R."/>
            <person name="Marcello L."/>
            <person name="McQuillan J."/>
            <person name="Otto T.D."/>
            <person name="Quail M.A."/>
            <person name="Sanders M.J."/>
            <person name="van Tonder A."/>
            <person name="Ginger M.L."/>
            <person name="Field M.C."/>
            <person name="Barry J.D."/>
            <person name="Hertz-Fowler C."/>
            <person name="Berriman M."/>
        </authorList>
    </citation>
    <scope>NUCLEOTIDE SEQUENCE</scope>
    <source>
        <strain evidence="3">IL3000</strain>
    </source>
</reference>
<evidence type="ECO:0000256" key="2">
    <source>
        <dbReference type="SAM" id="SignalP"/>
    </source>
</evidence>
<keyword evidence="1" id="KW-0812">Transmembrane</keyword>
<gene>
    <name evidence="3" type="ORF">TCIL3000_10_12530</name>
</gene>
<feature type="chain" id="PRO_5003410708" evidence="2">
    <location>
        <begin position="18"/>
        <end position="162"/>
    </location>
</feature>
<sequence length="162" mass="18430">MLPAYVLLLLLLLYAEHFLFLPHSLSFFVLLSHHSLPLRMAKFTSTEGECTDVLVHHKLVGISVFDGSFTCDWNLELYAVACRIKAAHGSAISDGFRMWISRVEPGLIVRNFNESLREAFSLNSTSPFLVCDEAGKRYEVTVYYDFEPLDVRFPLLNIQLGK</sequence>
<dbReference type="AlphaFoldDB" id="G0UYK4"/>
<evidence type="ECO:0000313" key="3">
    <source>
        <dbReference type="EMBL" id="CCC94471.1"/>
    </source>
</evidence>
<keyword evidence="1" id="KW-1133">Transmembrane helix</keyword>
<accession>G0UYK4</accession>
<protein>
    <submittedName>
        <fullName evidence="3">Uncharacterized protein TCIL3000_10_12530</fullName>
    </submittedName>
</protein>
<dbReference type="VEuPathDB" id="TriTrypDB:TcIL3000_10_12530"/>
<keyword evidence="1" id="KW-0472">Membrane</keyword>
<feature type="signal peptide" evidence="2">
    <location>
        <begin position="1"/>
        <end position="17"/>
    </location>
</feature>
<evidence type="ECO:0000256" key="1">
    <source>
        <dbReference type="SAM" id="Phobius"/>
    </source>
</evidence>
<dbReference type="EMBL" id="HE575323">
    <property type="protein sequence ID" value="CCC94471.1"/>
    <property type="molecule type" value="Genomic_DNA"/>
</dbReference>
<proteinExistence type="predicted"/>
<name>G0UYK4_TRYCI</name>